<dbReference type="Proteomes" id="UP000324748">
    <property type="component" value="Unassembled WGS sequence"/>
</dbReference>
<dbReference type="Proteomes" id="UP000325313">
    <property type="component" value="Unassembled WGS sequence"/>
</dbReference>
<evidence type="ECO:0000313" key="2">
    <source>
        <dbReference type="EMBL" id="KAA1083302.1"/>
    </source>
</evidence>
<dbReference type="AlphaFoldDB" id="A0A5B0SN59"/>
<comment type="caution">
    <text evidence="4">The sequence shown here is derived from an EMBL/GenBank/DDBJ whole genome shotgun (WGS) entry which is preliminary data.</text>
</comment>
<dbReference type="EMBL" id="VDEP01000002">
    <property type="protein sequence ID" value="KAA1138573.1"/>
    <property type="molecule type" value="Genomic_DNA"/>
</dbReference>
<accession>A0A5B0SN59</accession>
<sequence>MHFYHSIIFGFVIFQGVLSIPLPSGISSDYGDVKLGNGPGEGSKDPHIPPVICYHYTCQRRRQPPPGHGH</sequence>
<evidence type="ECO:0000313" key="3">
    <source>
        <dbReference type="EMBL" id="KAA1094211.1"/>
    </source>
</evidence>
<feature type="signal peptide" evidence="1">
    <location>
        <begin position="1"/>
        <end position="19"/>
    </location>
</feature>
<dbReference type="EMBL" id="VDEP01000438">
    <property type="protein sequence ID" value="KAA1083302.1"/>
    <property type="molecule type" value="Genomic_DNA"/>
</dbReference>
<organism evidence="4 6">
    <name type="scientific">Puccinia graminis f. sp. tritici</name>
    <dbReference type="NCBI Taxonomy" id="56615"/>
    <lineage>
        <taxon>Eukaryota</taxon>
        <taxon>Fungi</taxon>
        <taxon>Dikarya</taxon>
        <taxon>Basidiomycota</taxon>
        <taxon>Pucciniomycotina</taxon>
        <taxon>Pucciniomycetes</taxon>
        <taxon>Pucciniales</taxon>
        <taxon>Pucciniaceae</taxon>
        <taxon>Puccinia</taxon>
    </lineage>
</organism>
<dbReference type="EMBL" id="VSWC01000079">
    <property type="protein sequence ID" value="KAA1094211.1"/>
    <property type="molecule type" value="Genomic_DNA"/>
</dbReference>
<feature type="chain" id="PRO_5036138364" evidence="1">
    <location>
        <begin position="20"/>
        <end position="70"/>
    </location>
</feature>
<evidence type="ECO:0000313" key="4">
    <source>
        <dbReference type="EMBL" id="KAA1138573.1"/>
    </source>
</evidence>
<keyword evidence="1" id="KW-0732">Signal</keyword>
<name>A0A5B0SN59_PUCGR</name>
<reference evidence="5 6" key="1">
    <citation type="submission" date="2019-05" db="EMBL/GenBank/DDBJ databases">
        <title>Emergence of the Ug99 lineage of the wheat stem rust pathogen through somatic hybridization.</title>
        <authorList>
            <person name="Li F."/>
            <person name="Upadhyaya N.M."/>
            <person name="Sperschneider J."/>
            <person name="Matny O."/>
            <person name="Nguyen-Phuc H."/>
            <person name="Mago R."/>
            <person name="Raley C."/>
            <person name="Miller M.E."/>
            <person name="Silverstein K.A.T."/>
            <person name="Henningsen E."/>
            <person name="Hirsch C.D."/>
            <person name="Visser B."/>
            <person name="Pretorius Z.A."/>
            <person name="Steffenson B.J."/>
            <person name="Schwessinger B."/>
            <person name="Dodds P.N."/>
            <person name="Figueroa M."/>
        </authorList>
    </citation>
    <scope>NUCLEOTIDE SEQUENCE [LARGE SCALE GENOMIC DNA]</scope>
    <source>
        <strain evidence="3">21-0</strain>
        <strain evidence="4 6">Ug99</strain>
    </source>
</reference>
<gene>
    <name evidence="3" type="ORF">PGT21_013483</name>
    <name evidence="2" type="ORF">PGTUg99_025912</name>
    <name evidence="4" type="ORF">PGTUg99_029712</name>
</gene>
<protein>
    <submittedName>
        <fullName evidence="4">Uncharacterized protein</fullName>
    </submittedName>
</protein>
<proteinExistence type="predicted"/>
<evidence type="ECO:0000313" key="5">
    <source>
        <dbReference type="Proteomes" id="UP000324748"/>
    </source>
</evidence>
<evidence type="ECO:0000313" key="6">
    <source>
        <dbReference type="Proteomes" id="UP000325313"/>
    </source>
</evidence>
<evidence type="ECO:0000256" key="1">
    <source>
        <dbReference type="SAM" id="SignalP"/>
    </source>
</evidence>
<keyword evidence="5" id="KW-1185">Reference proteome</keyword>